<keyword evidence="2" id="KW-1185">Reference proteome</keyword>
<name>A0A8S1P2Z2_9CILI</name>
<organism evidence="1 2">
    <name type="scientific">Paramecium sonneborni</name>
    <dbReference type="NCBI Taxonomy" id="65129"/>
    <lineage>
        <taxon>Eukaryota</taxon>
        <taxon>Sar</taxon>
        <taxon>Alveolata</taxon>
        <taxon>Ciliophora</taxon>
        <taxon>Intramacronucleata</taxon>
        <taxon>Oligohymenophorea</taxon>
        <taxon>Peniculida</taxon>
        <taxon>Parameciidae</taxon>
        <taxon>Paramecium</taxon>
    </lineage>
</organism>
<protein>
    <submittedName>
        <fullName evidence="1">Uncharacterized protein</fullName>
    </submittedName>
</protein>
<proteinExistence type="predicted"/>
<evidence type="ECO:0000313" key="2">
    <source>
        <dbReference type="Proteomes" id="UP000692954"/>
    </source>
</evidence>
<accession>A0A8S1P2Z2</accession>
<sequence>MIFYNYKSLSKLVSLKNQRRDRFCNEENRSNILFQQIYQIVLHKLIGKDSNFLQVALRVLIIQSKSNLQIFLQLFEYLKQFDQYIFDFIYSQRINNIEKKNNQIIIRRSQMWQIKKKNLFLKNSKFQIYKINSQKSLKLVAAHV</sequence>
<dbReference type="Proteomes" id="UP000692954">
    <property type="component" value="Unassembled WGS sequence"/>
</dbReference>
<dbReference type="AlphaFoldDB" id="A0A8S1P2Z2"/>
<reference evidence="1" key="1">
    <citation type="submission" date="2021-01" db="EMBL/GenBank/DDBJ databases">
        <authorList>
            <consortium name="Genoscope - CEA"/>
            <person name="William W."/>
        </authorList>
    </citation>
    <scope>NUCLEOTIDE SEQUENCE</scope>
</reference>
<comment type="caution">
    <text evidence="1">The sequence shown here is derived from an EMBL/GenBank/DDBJ whole genome shotgun (WGS) entry which is preliminary data.</text>
</comment>
<evidence type="ECO:0000313" key="1">
    <source>
        <dbReference type="EMBL" id="CAD8097373.1"/>
    </source>
</evidence>
<gene>
    <name evidence="1" type="ORF">PSON_ATCC_30995.1.T0680116</name>
</gene>
<dbReference type="EMBL" id="CAJJDN010000068">
    <property type="protein sequence ID" value="CAD8097373.1"/>
    <property type="molecule type" value="Genomic_DNA"/>
</dbReference>